<keyword evidence="2" id="KW-1185">Reference proteome</keyword>
<reference evidence="1 2" key="1">
    <citation type="journal article" date="2014" name="Nat. Commun.">
        <title>Molecular traces of alternative social organization in a termite genome.</title>
        <authorList>
            <person name="Terrapon N."/>
            <person name="Li C."/>
            <person name="Robertson H.M."/>
            <person name="Ji L."/>
            <person name="Meng X."/>
            <person name="Booth W."/>
            <person name="Chen Z."/>
            <person name="Childers C.P."/>
            <person name="Glastad K.M."/>
            <person name="Gokhale K."/>
            <person name="Gowin J."/>
            <person name="Gronenberg W."/>
            <person name="Hermansen R.A."/>
            <person name="Hu H."/>
            <person name="Hunt B.G."/>
            <person name="Huylmans A.K."/>
            <person name="Khalil S.M."/>
            <person name="Mitchell R.D."/>
            <person name="Munoz-Torres M.C."/>
            <person name="Mustard J.A."/>
            <person name="Pan H."/>
            <person name="Reese J.T."/>
            <person name="Scharf M.E."/>
            <person name="Sun F."/>
            <person name="Vogel H."/>
            <person name="Xiao J."/>
            <person name="Yang W."/>
            <person name="Yang Z."/>
            <person name="Yang Z."/>
            <person name="Zhou J."/>
            <person name="Zhu J."/>
            <person name="Brent C.S."/>
            <person name="Elsik C.G."/>
            <person name="Goodisman M.A."/>
            <person name="Liberles D.A."/>
            <person name="Roe R.M."/>
            <person name="Vargo E.L."/>
            <person name="Vilcinskas A."/>
            <person name="Wang J."/>
            <person name="Bornberg-Bauer E."/>
            <person name="Korb J."/>
            <person name="Zhang G."/>
            <person name="Liebig J."/>
        </authorList>
    </citation>
    <scope>NUCLEOTIDE SEQUENCE [LARGE SCALE GENOMIC DNA]</scope>
    <source>
        <tissue evidence="1">Whole organism</tissue>
    </source>
</reference>
<gene>
    <name evidence="1" type="ORF">L798_02927</name>
</gene>
<protein>
    <submittedName>
        <fullName evidence="1">Anosmin-1</fullName>
    </submittedName>
</protein>
<name>A0A067RGB4_ZOONE</name>
<accession>A0A067RGB4</accession>
<dbReference type="InParanoid" id="A0A067RGB4"/>
<proteinExistence type="predicted"/>
<dbReference type="EMBL" id="KK852525">
    <property type="protein sequence ID" value="KDR22073.1"/>
    <property type="molecule type" value="Genomic_DNA"/>
</dbReference>
<dbReference type="STRING" id="136037.A0A067RGB4"/>
<dbReference type="AlphaFoldDB" id="A0A067RGB4"/>
<organism evidence="1 2">
    <name type="scientific">Zootermopsis nevadensis</name>
    <name type="common">Dampwood termite</name>
    <dbReference type="NCBI Taxonomy" id="136037"/>
    <lineage>
        <taxon>Eukaryota</taxon>
        <taxon>Metazoa</taxon>
        <taxon>Ecdysozoa</taxon>
        <taxon>Arthropoda</taxon>
        <taxon>Hexapoda</taxon>
        <taxon>Insecta</taxon>
        <taxon>Pterygota</taxon>
        <taxon>Neoptera</taxon>
        <taxon>Polyneoptera</taxon>
        <taxon>Dictyoptera</taxon>
        <taxon>Blattodea</taxon>
        <taxon>Blattoidea</taxon>
        <taxon>Termitoidae</taxon>
        <taxon>Termopsidae</taxon>
        <taxon>Zootermopsis</taxon>
    </lineage>
</organism>
<sequence length="192" mass="21245">MKFALKNLEPDSLYFLQVQALTQFGHERLKGEKAAIFLNTADHINVSEVNIGSHDGNGKRSVGRVEGLKVQKLYWSRGQLLAKIIWTPRPIMKGVSSPRYTVAWWSGHCHGPGVTTLQPRSQLAATTEVAQYDLYDLSFCCKYRVAVRETNPGGGNVQHEATLMFMTPACSELHASSSSQEKPDCSQFGGCQ</sequence>
<dbReference type="OMA" id="HEATLMF"/>
<dbReference type="eggNOG" id="KOG4802">
    <property type="taxonomic scope" value="Eukaryota"/>
</dbReference>
<evidence type="ECO:0000313" key="2">
    <source>
        <dbReference type="Proteomes" id="UP000027135"/>
    </source>
</evidence>
<evidence type="ECO:0000313" key="1">
    <source>
        <dbReference type="EMBL" id="KDR22073.1"/>
    </source>
</evidence>
<dbReference type="Proteomes" id="UP000027135">
    <property type="component" value="Unassembled WGS sequence"/>
</dbReference>